<evidence type="ECO:0000313" key="2">
    <source>
        <dbReference type="WBParaSite" id="MBELARI_LOCUS11655"/>
    </source>
</evidence>
<organism evidence="1 2">
    <name type="scientific">Mesorhabditis belari</name>
    <dbReference type="NCBI Taxonomy" id="2138241"/>
    <lineage>
        <taxon>Eukaryota</taxon>
        <taxon>Metazoa</taxon>
        <taxon>Ecdysozoa</taxon>
        <taxon>Nematoda</taxon>
        <taxon>Chromadorea</taxon>
        <taxon>Rhabditida</taxon>
        <taxon>Rhabditina</taxon>
        <taxon>Rhabditomorpha</taxon>
        <taxon>Rhabditoidea</taxon>
        <taxon>Rhabditidae</taxon>
        <taxon>Mesorhabditinae</taxon>
        <taxon>Mesorhabditis</taxon>
    </lineage>
</organism>
<protein>
    <submittedName>
        <fullName evidence="2">Uncharacterized protein</fullName>
    </submittedName>
</protein>
<sequence length="152" mass="16766">MNTDTDLSWEAYDESCKETSLRSKGYTSVAPAPESFKRVFNFQVAKLEIAGDQELSPIAHIAPSPQQVNFLEILKLLTEYFRSGNCSKACEMSITQLISGKAVSSHCLCTRFSDKADGELSGTLMGMAWVVHFWRGNITIPPPSSTTRAPKN</sequence>
<reference evidence="2" key="1">
    <citation type="submission" date="2024-02" db="UniProtKB">
        <authorList>
            <consortium name="WormBaseParasite"/>
        </authorList>
    </citation>
    <scope>IDENTIFICATION</scope>
</reference>
<accession>A0AAF3ECH8</accession>
<name>A0AAF3ECH8_9BILA</name>
<dbReference type="WBParaSite" id="MBELARI_LOCUS11655">
    <property type="protein sequence ID" value="MBELARI_LOCUS11655"/>
    <property type="gene ID" value="MBELARI_LOCUS11655"/>
</dbReference>
<proteinExistence type="predicted"/>
<keyword evidence="1" id="KW-1185">Reference proteome</keyword>
<evidence type="ECO:0000313" key="1">
    <source>
        <dbReference type="Proteomes" id="UP000887575"/>
    </source>
</evidence>
<dbReference type="AlphaFoldDB" id="A0AAF3ECH8"/>
<dbReference type="Proteomes" id="UP000887575">
    <property type="component" value="Unassembled WGS sequence"/>
</dbReference>